<keyword evidence="6 9" id="KW-1133">Transmembrane helix</keyword>
<feature type="transmembrane region" description="Helical" evidence="9">
    <location>
        <begin position="239"/>
        <end position="257"/>
    </location>
</feature>
<feature type="transmembrane region" description="Helical" evidence="9">
    <location>
        <begin position="272"/>
        <end position="295"/>
    </location>
</feature>
<evidence type="ECO:0000256" key="9">
    <source>
        <dbReference type="RuleBase" id="RU361216"/>
    </source>
</evidence>
<keyword evidence="8" id="KW-0325">Glycoprotein</keyword>
<feature type="region of interest" description="Disordered" evidence="10">
    <location>
        <begin position="468"/>
        <end position="489"/>
    </location>
</feature>
<evidence type="ECO:0000256" key="7">
    <source>
        <dbReference type="ARBA" id="ARBA00023136"/>
    </source>
</evidence>
<dbReference type="InterPro" id="IPR050746">
    <property type="entry name" value="DAACS"/>
</dbReference>
<evidence type="ECO:0000256" key="10">
    <source>
        <dbReference type="SAM" id="MobiDB-lite"/>
    </source>
</evidence>
<evidence type="ECO:0000256" key="1">
    <source>
        <dbReference type="ARBA" id="ARBA00004141"/>
    </source>
</evidence>
<dbReference type="OrthoDB" id="5877963at2759"/>
<evidence type="ECO:0000256" key="6">
    <source>
        <dbReference type="ARBA" id="ARBA00022989"/>
    </source>
</evidence>
<dbReference type="GO" id="GO:0005313">
    <property type="term" value="F:L-glutamate transmembrane transporter activity"/>
    <property type="evidence" value="ECO:0007669"/>
    <property type="project" value="TreeGrafter"/>
</dbReference>
<accession>A0A6J2YS17</accession>
<feature type="transmembrane region" description="Helical" evidence="9">
    <location>
        <begin position="25"/>
        <end position="44"/>
    </location>
</feature>
<dbReference type="PANTHER" id="PTHR11958">
    <property type="entry name" value="SODIUM/DICARBOXYLATE SYMPORTER-RELATED"/>
    <property type="match status" value="1"/>
</dbReference>
<comment type="subcellular location">
    <subcellularLocation>
        <location evidence="1 9">Membrane</location>
        <topology evidence="1 9">Multi-pass membrane protein</topology>
    </subcellularLocation>
</comment>
<name>A0A6J2YS17_SITOR</name>
<evidence type="ECO:0000256" key="2">
    <source>
        <dbReference type="ARBA" id="ARBA00006148"/>
    </source>
</evidence>
<dbReference type="GO" id="GO:0005886">
    <property type="term" value="C:plasma membrane"/>
    <property type="evidence" value="ECO:0007669"/>
    <property type="project" value="TreeGrafter"/>
</dbReference>
<feature type="transmembrane region" description="Helical" evidence="9">
    <location>
        <begin position="101"/>
        <end position="123"/>
    </location>
</feature>
<sequence length="489" mass="52571">MHHNFDAVEEPPPKNKVVHFFKSNFLTLATFGGVVIGAALGFILRGVKDDWTEREIMYVGFVGDVFLRMLKSLIIPLIISCLVSAIASLDLTLSKRVAARAIAYYLTTTFAAVVLGIVIVVTIRPGVGSDGQSLKNSTVSSDTTTVDTLLDLVRNMFPPNIIEACIFQHQTQLTNDDENNTDIYSYSISTKTTQTTNILGLVVASTVIGIALGQCGKETETIANFFHNLMAMMMKITSWVIRLSPIGIMFLVASEILEMDDLASVMSSLGKYFMTVLVGLFIQGFVVLPLLYFLLTKKNPFTFVKCLGQALATAFGTASSTATLPITIKCLEEKLGIDPRITRFTLPIGATINMDGTALYEAVAAIYIAQVRGMALDIGKIIAISITATAASIGAAGIPQAGLVTMVMVLDTIGLPAEDVSLILAVDWLLDRFRTAINVMGDAFGSGIVHYRSQKELQALKAATAADSTDSSKAKANVNNSISHDQDSV</sequence>
<reference evidence="12 13" key="1">
    <citation type="submission" date="2025-04" db="UniProtKB">
        <authorList>
            <consortium name="RefSeq"/>
        </authorList>
    </citation>
    <scope>IDENTIFICATION</scope>
    <source>
        <tissue evidence="12 13">Gonads</tissue>
    </source>
</reference>
<dbReference type="InterPro" id="IPR018107">
    <property type="entry name" value="Na-dicarboxylate_symporter_CS"/>
</dbReference>
<dbReference type="PANTHER" id="PTHR11958:SF63">
    <property type="entry name" value="AMINO ACID TRANSPORTER"/>
    <property type="match status" value="1"/>
</dbReference>
<keyword evidence="5 9" id="KW-0769">Symport</keyword>
<evidence type="ECO:0000313" key="11">
    <source>
        <dbReference type="Proteomes" id="UP000504635"/>
    </source>
</evidence>
<evidence type="ECO:0000256" key="8">
    <source>
        <dbReference type="ARBA" id="ARBA00023180"/>
    </source>
</evidence>
<dbReference type="GeneID" id="115889663"/>
<evidence type="ECO:0000256" key="5">
    <source>
        <dbReference type="ARBA" id="ARBA00022847"/>
    </source>
</evidence>
<dbReference type="RefSeq" id="XP_030765581.1">
    <property type="nucleotide sequence ID" value="XM_030909721.1"/>
</dbReference>
<dbReference type="AlphaFoldDB" id="A0A6J2YS17"/>
<dbReference type="Proteomes" id="UP000504635">
    <property type="component" value="Unplaced"/>
</dbReference>
<comment type="similarity">
    <text evidence="2 9">Belongs to the dicarboxylate/amino acid:cation symporter (DAACS) (TC 2.A.23) family.</text>
</comment>
<feature type="transmembrane region" description="Helical" evidence="9">
    <location>
        <begin position="65"/>
        <end position="89"/>
    </location>
</feature>
<keyword evidence="4 9" id="KW-0812">Transmembrane</keyword>
<keyword evidence="7 9" id="KW-0472">Membrane</keyword>
<dbReference type="GO" id="GO:0015501">
    <property type="term" value="F:glutamate:sodium symporter activity"/>
    <property type="evidence" value="ECO:0007669"/>
    <property type="project" value="TreeGrafter"/>
</dbReference>
<dbReference type="Gene3D" id="1.10.3860.10">
    <property type="entry name" value="Sodium:dicarboxylate symporter"/>
    <property type="match status" value="1"/>
</dbReference>
<evidence type="ECO:0000313" key="12">
    <source>
        <dbReference type="RefSeq" id="XP_030765580.1"/>
    </source>
</evidence>
<dbReference type="PROSITE" id="PS00714">
    <property type="entry name" value="NA_DICARBOXYL_SYMP_2"/>
    <property type="match status" value="1"/>
</dbReference>
<evidence type="ECO:0000256" key="4">
    <source>
        <dbReference type="ARBA" id="ARBA00022692"/>
    </source>
</evidence>
<dbReference type="KEGG" id="soy:115889663"/>
<evidence type="ECO:0000256" key="3">
    <source>
        <dbReference type="ARBA" id="ARBA00022448"/>
    </source>
</evidence>
<proteinExistence type="inferred from homology"/>
<evidence type="ECO:0000313" key="13">
    <source>
        <dbReference type="RefSeq" id="XP_030765581.1"/>
    </source>
</evidence>
<keyword evidence="3 9" id="KW-0813">Transport</keyword>
<evidence type="ECO:0000313" key="14">
    <source>
        <dbReference type="RefSeq" id="XP_030765582.1"/>
    </source>
</evidence>
<dbReference type="SUPFAM" id="SSF118215">
    <property type="entry name" value="Proton glutamate symport protein"/>
    <property type="match status" value="1"/>
</dbReference>
<dbReference type="RefSeq" id="XP_030765582.1">
    <property type="nucleotide sequence ID" value="XM_030909722.1"/>
</dbReference>
<keyword evidence="11" id="KW-1185">Reference proteome</keyword>
<dbReference type="InterPro" id="IPR036458">
    <property type="entry name" value="Na:dicarbo_symporter_sf"/>
</dbReference>
<dbReference type="GO" id="GO:0015175">
    <property type="term" value="F:neutral L-amino acid transmembrane transporter activity"/>
    <property type="evidence" value="ECO:0007669"/>
    <property type="project" value="TreeGrafter"/>
</dbReference>
<organism evidence="11 12">
    <name type="scientific">Sitophilus oryzae</name>
    <name type="common">Rice weevil</name>
    <name type="synonym">Curculio oryzae</name>
    <dbReference type="NCBI Taxonomy" id="7048"/>
    <lineage>
        <taxon>Eukaryota</taxon>
        <taxon>Metazoa</taxon>
        <taxon>Ecdysozoa</taxon>
        <taxon>Arthropoda</taxon>
        <taxon>Hexapoda</taxon>
        <taxon>Insecta</taxon>
        <taxon>Pterygota</taxon>
        <taxon>Neoptera</taxon>
        <taxon>Endopterygota</taxon>
        <taxon>Coleoptera</taxon>
        <taxon>Polyphaga</taxon>
        <taxon>Cucujiformia</taxon>
        <taxon>Curculionidae</taxon>
        <taxon>Dryophthorinae</taxon>
        <taxon>Sitophilus</taxon>
    </lineage>
</organism>
<dbReference type="PRINTS" id="PR00173">
    <property type="entry name" value="EDTRNSPORT"/>
</dbReference>
<dbReference type="Pfam" id="PF00375">
    <property type="entry name" value="SDF"/>
    <property type="match status" value="1"/>
</dbReference>
<dbReference type="InterPro" id="IPR001991">
    <property type="entry name" value="Na-dicarboxylate_symporter"/>
</dbReference>
<gene>
    <name evidence="12 13 14" type="primary">LOC115889663</name>
</gene>
<dbReference type="RefSeq" id="XP_030765580.1">
    <property type="nucleotide sequence ID" value="XM_030909720.1"/>
</dbReference>
<protein>
    <recommendedName>
        <fullName evidence="9">Amino acid transporter</fullName>
    </recommendedName>
</protein>